<reference evidence="2" key="1">
    <citation type="journal article" date="2020" name="Stud. Mycol.">
        <title>101 Dothideomycetes genomes: a test case for predicting lifestyles and emergence of pathogens.</title>
        <authorList>
            <person name="Haridas S."/>
            <person name="Albert R."/>
            <person name="Binder M."/>
            <person name="Bloem J."/>
            <person name="Labutti K."/>
            <person name="Salamov A."/>
            <person name="Andreopoulos B."/>
            <person name="Baker S."/>
            <person name="Barry K."/>
            <person name="Bills G."/>
            <person name="Bluhm B."/>
            <person name="Cannon C."/>
            <person name="Castanera R."/>
            <person name="Culley D."/>
            <person name="Daum C."/>
            <person name="Ezra D."/>
            <person name="Gonzalez J."/>
            <person name="Henrissat B."/>
            <person name="Kuo A."/>
            <person name="Liang C."/>
            <person name="Lipzen A."/>
            <person name="Lutzoni F."/>
            <person name="Magnuson J."/>
            <person name="Mondo S."/>
            <person name="Nolan M."/>
            <person name="Ohm R."/>
            <person name="Pangilinan J."/>
            <person name="Park H.-J."/>
            <person name="Ramirez L."/>
            <person name="Alfaro M."/>
            <person name="Sun H."/>
            <person name="Tritt A."/>
            <person name="Yoshinaga Y."/>
            <person name="Zwiers L.-H."/>
            <person name="Turgeon B."/>
            <person name="Goodwin S."/>
            <person name="Spatafora J."/>
            <person name="Crous P."/>
            <person name="Grigoriev I."/>
        </authorList>
    </citation>
    <scope>NUCLEOTIDE SEQUENCE</scope>
    <source>
        <strain evidence="2">CBS 675.92</strain>
    </source>
</reference>
<evidence type="ECO:0000256" key="1">
    <source>
        <dbReference type="SAM" id="MobiDB-lite"/>
    </source>
</evidence>
<name>A0A6A5TM55_9PLEO</name>
<evidence type="ECO:0000313" key="3">
    <source>
        <dbReference type="Proteomes" id="UP000800035"/>
    </source>
</evidence>
<protein>
    <submittedName>
        <fullName evidence="2">Uncharacterized protein</fullName>
    </submittedName>
</protein>
<evidence type="ECO:0000313" key="2">
    <source>
        <dbReference type="EMBL" id="KAF1953963.1"/>
    </source>
</evidence>
<dbReference type="AlphaFoldDB" id="A0A6A5TM55"/>
<keyword evidence="3" id="KW-1185">Reference proteome</keyword>
<feature type="region of interest" description="Disordered" evidence="1">
    <location>
        <begin position="107"/>
        <end position="128"/>
    </location>
</feature>
<dbReference type="Proteomes" id="UP000800035">
    <property type="component" value="Unassembled WGS sequence"/>
</dbReference>
<dbReference type="EMBL" id="ML977001">
    <property type="protein sequence ID" value="KAF1953963.1"/>
    <property type="molecule type" value="Genomic_DNA"/>
</dbReference>
<sequence length="153" mass="17151">MWLPVNAIPGENNGFATSPLAPEYNLCLLFYLGLEGMKQFLDTPIYCKLFFFYFSPQYSPPSITQPRQNLTYLSPHITPRPKLSINSRLHPSLSSCLPATYPRSDAASPVPALKHDPVPSRQNNQPTISPTLVHVKSKAVICNLKQIMTWVIP</sequence>
<gene>
    <name evidence="2" type="ORF">CC80DRAFT_134052</name>
</gene>
<accession>A0A6A5TM55</accession>
<organism evidence="2 3">
    <name type="scientific">Byssothecium circinans</name>
    <dbReference type="NCBI Taxonomy" id="147558"/>
    <lineage>
        <taxon>Eukaryota</taxon>
        <taxon>Fungi</taxon>
        <taxon>Dikarya</taxon>
        <taxon>Ascomycota</taxon>
        <taxon>Pezizomycotina</taxon>
        <taxon>Dothideomycetes</taxon>
        <taxon>Pleosporomycetidae</taxon>
        <taxon>Pleosporales</taxon>
        <taxon>Massarineae</taxon>
        <taxon>Massarinaceae</taxon>
        <taxon>Byssothecium</taxon>
    </lineage>
</organism>
<proteinExistence type="predicted"/>